<keyword evidence="3" id="KW-1185">Reference proteome</keyword>
<accession>A0A8J2WZ60</accession>
<reference evidence="2" key="1">
    <citation type="submission" date="2021-11" db="EMBL/GenBank/DDBJ databases">
        <authorList>
            <consortium name="Genoscope - CEA"/>
            <person name="William W."/>
        </authorList>
    </citation>
    <scope>NUCLEOTIDE SEQUENCE</scope>
</reference>
<comment type="caution">
    <text evidence="2">The sequence shown here is derived from an EMBL/GenBank/DDBJ whole genome shotgun (WGS) entry which is preliminary data.</text>
</comment>
<proteinExistence type="predicted"/>
<dbReference type="EMBL" id="CAKKNE010000004">
    <property type="protein sequence ID" value="CAH0373419.1"/>
    <property type="molecule type" value="Genomic_DNA"/>
</dbReference>
<dbReference type="OrthoDB" id="51885at2759"/>
<evidence type="ECO:0000313" key="3">
    <source>
        <dbReference type="Proteomes" id="UP000789595"/>
    </source>
</evidence>
<feature type="chain" id="PRO_5035236190" evidence="1">
    <location>
        <begin position="18"/>
        <end position="331"/>
    </location>
</feature>
<protein>
    <submittedName>
        <fullName evidence="2">Uncharacterized protein</fullName>
    </submittedName>
</protein>
<organism evidence="2 3">
    <name type="scientific">Pelagomonas calceolata</name>
    <dbReference type="NCBI Taxonomy" id="35677"/>
    <lineage>
        <taxon>Eukaryota</taxon>
        <taxon>Sar</taxon>
        <taxon>Stramenopiles</taxon>
        <taxon>Ochrophyta</taxon>
        <taxon>Pelagophyceae</taxon>
        <taxon>Pelagomonadales</taxon>
        <taxon>Pelagomonadaceae</taxon>
        <taxon>Pelagomonas</taxon>
    </lineage>
</organism>
<dbReference type="Proteomes" id="UP000789595">
    <property type="component" value="Unassembled WGS sequence"/>
</dbReference>
<evidence type="ECO:0000313" key="2">
    <source>
        <dbReference type="EMBL" id="CAH0373419.1"/>
    </source>
</evidence>
<name>A0A8J2WZ60_9STRA</name>
<feature type="signal peptide" evidence="1">
    <location>
        <begin position="1"/>
        <end position="17"/>
    </location>
</feature>
<dbReference type="AlphaFoldDB" id="A0A8J2WZ60"/>
<gene>
    <name evidence="2" type="ORF">PECAL_4P06130</name>
</gene>
<keyword evidence="1" id="KW-0732">Signal</keyword>
<sequence length="331" mass="36093">MKLAVALLLAAASTAQADYSPAGCGNFLALGFDSLDFDRYDEYYKADSTLTLAPVGTFQGPDAIREYVKFLSPFSPFLDDFVEKYSESNIDPFRFNAATGTCVFTRAFQIEFKLSAPASPGLEGEVAIYSLVQYEIDGNYVSNVEVYLQPGWYDFYFGSALNTDGVRKYICDTMRDSCPATWKDNGYDSTGLATCIDDLESLPMLDPPPYFDGKGQACRILHADFAAENPAHCAHISFKPAEDPKGNIVCQESALNPVLMGSPGSPFTMQDKATFDKFMSDRGIPEAGYKLDPTVPCGSTEDCPVGLVCDYSGGRRLRFGTAKTGFCVLAE</sequence>
<evidence type="ECO:0000256" key="1">
    <source>
        <dbReference type="SAM" id="SignalP"/>
    </source>
</evidence>